<sequence length="226" mass="25018">MSVINDSHLEMDKLSKKKKSMIVRQHSIGGIGTQEEMKDLFKEHEDESENGKCGNNSKRVNLVEEMKPAEPRVQVRDSAAKTAGNHLITRRITIAGGFLDIALFTTNCEQMKFVLELGEYHIYYRQVLGLLITSLILQLLVGLTMFLLGCHVVNKYSSETYSNVLNHATMGLVALITITNIFISTFGPKGDATIGRCLATYALSNPSGPVLMSNLNATKNYNISSF</sequence>
<dbReference type="Proteomes" id="UP000807504">
    <property type="component" value="Unassembled WGS sequence"/>
</dbReference>
<comment type="subcellular location">
    <subcellularLocation>
        <location evidence="1">Membrane</location>
        <topology evidence="1">Multi-pass membrane protein</topology>
    </subcellularLocation>
</comment>
<keyword evidence="6 7" id="KW-0472">Membrane</keyword>
<keyword evidence="3 7" id="KW-0812">Transmembrane</keyword>
<dbReference type="GO" id="GO:0016020">
    <property type="term" value="C:membrane"/>
    <property type="evidence" value="ECO:0007669"/>
    <property type="project" value="UniProtKB-SubCell"/>
</dbReference>
<evidence type="ECO:0000256" key="3">
    <source>
        <dbReference type="ARBA" id="ARBA00022692"/>
    </source>
</evidence>
<proteinExistence type="inferred from homology"/>
<accession>A0A8T0FAB4</accession>
<protein>
    <submittedName>
        <fullName evidence="8">Ninjurin-2 like protein</fullName>
    </submittedName>
</protein>
<feature type="transmembrane region" description="Helical" evidence="7">
    <location>
        <begin position="127"/>
        <end position="148"/>
    </location>
</feature>
<keyword evidence="9" id="KW-1185">Reference proteome</keyword>
<dbReference type="EMBL" id="JABXBU010000030">
    <property type="protein sequence ID" value="KAF8785893.1"/>
    <property type="molecule type" value="Genomic_DNA"/>
</dbReference>
<dbReference type="Pfam" id="PF04923">
    <property type="entry name" value="Ninjurin"/>
    <property type="match status" value="1"/>
</dbReference>
<comment type="similarity">
    <text evidence="2">Belongs to the ninjurin family.</text>
</comment>
<evidence type="ECO:0000256" key="2">
    <source>
        <dbReference type="ARBA" id="ARBA00008141"/>
    </source>
</evidence>
<evidence type="ECO:0000256" key="6">
    <source>
        <dbReference type="ARBA" id="ARBA00023136"/>
    </source>
</evidence>
<organism evidence="8 9">
    <name type="scientific">Argiope bruennichi</name>
    <name type="common">Wasp spider</name>
    <name type="synonym">Aranea bruennichi</name>
    <dbReference type="NCBI Taxonomy" id="94029"/>
    <lineage>
        <taxon>Eukaryota</taxon>
        <taxon>Metazoa</taxon>
        <taxon>Ecdysozoa</taxon>
        <taxon>Arthropoda</taxon>
        <taxon>Chelicerata</taxon>
        <taxon>Arachnida</taxon>
        <taxon>Araneae</taxon>
        <taxon>Araneomorphae</taxon>
        <taxon>Entelegynae</taxon>
        <taxon>Araneoidea</taxon>
        <taxon>Araneidae</taxon>
        <taxon>Argiope</taxon>
    </lineage>
</organism>
<name>A0A8T0FAB4_ARGBR</name>
<reference evidence="8" key="2">
    <citation type="submission" date="2020-06" db="EMBL/GenBank/DDBJ databases">
        <authorList>
            <person name="Sheffer M."/>
        </authorList>
    </citation>
    <scope>NUCLEOTIDE SEQUENCE</scope>
</reference>
<comment type="caution">
    <text evidence="8">The sequence shown here is derived from an EMBL/GenBank/DDBJ whole genome shotgun (WGS) entry which is preliminary data.</text>
</comment>
<evidence type="ECO:0000256" key="1">
    <source>
        <dbReference type="ARBA" id="ARBA00004141"/>
    </source>
</evidence>
<dbReference type="PANTHER" id="PTHR12316:SF17">
    <property type="entry name" value="NINJURIN C, ISOFORM D"/>
    <property type="match status" value="1"/>
</dbReference>
<evidence type="ECO:0000256" key="5">
    <source>
        <dbReference type="ARBA" id="ARBA00022989"/>
    </source>
</evidence>
<feature type="transmembrane region" description="Helical" evidence="7">
    <location>
        <begin position="168"/>
        <end position="186"/>
    </location>
</feature>
<evidence type="ECO:0000256" key="7">
    <source>
        <dbReference type="SAM" id="Phobius"/>
    </source>
</evidence>
<dbReference type="AlphaFoldDB" id="A0A8T0FAB4"/>
<evidence type="ECO:0000256" key="4">
    <source>
        <dbReference type="ARBA" id="ARBA00022889"/>
    </source>
</evidence>
<reference evidence="8" key="1">
    <citation type="journal article" date="2020" name="bioRxiv">
        <title>Chromosome-level reference genome of the European wasp spider Argiope bruennichi: a resource for studies on range expansion and evolutionary adaptation.</title>
        <authorList>
            <person name="Sheffer M.M."/>
            <person name="Hoppe A."/>
            <person name="Krehenwinkel H."/>
            <person name="Uhl G."/>
            <person name="Kuss A.W."/>
            <person name="Jensen L."/>
            <person name="Jensen C."/>
            <person name="Gillespie R.G."/>
            <person name="Hoff K.J."/>
            <person name="Prost S."/>
        </authorList>
    </citation>
    <scope>NUCLEOTIDE SEQUENCE</scope>
</reference>
<gene>
    <name evidence="8" type="ORF">HNY73_011388</name>
</gene>
<evidence type="ECO:0000313" key="9">
    <source>
        <dbReference type="Proteomes" id="UP000807504"/>
    </source>
</evidence>
<keyword evidence="4" id="KW-0130">Cell adhesion</keyword>
<dbReference type="InterPro" id="IPR007007">
    <property type="entry name" value="Ninjurin"/>
</dbReference>
<dbReference type="GO" id="GO:0007155">
    <property type="term" value="P:cell adhesion"/>
    <property type="evidence" value="ECO:0007669"/>
    <property type="project" value="UniProtKB-KW"/>
</dbReference>
<evidence type="ECO:0000313" key="8">
    <source>
        <dbReference type="EMBL" id="KAF8785893.1"/>
    </source>
</evidence>
<keyword evidence="5 7" id="KW-1133">Transmembrane helix</keyword>
<dbReference type="GO" id="GO:0042246">
    <property type="term" value="P:tissue regeneration"/>
    <property type="evidence" value="ECO:0007669"/>
    <property type="project" value="InterPro"/>
</dbReference>
<dbReference type="PANTHER" id="PTHR12316">
    <property type="entry name" value="NINJURIN-RELATED"/>
    <property type="match status" value="1"/>
</dbReference>